<evidence type="ECO:0000313" key="3">
    <source>
        <dbReference type="Proteomes" id="UP000092666"/>
    </source>
</evidence>
<proteinExistence type="predicted"/>
<feature type="region of interest" description="Disordered" evidence="1">
    <location>
        <begin position="87"/>
        <end position="113"/>
    </location>
</feature>
<feature type="compositionally biased region" description="Polar residues" evidence="1">
    <location>
        <begin position="87"/>
        <end position="104"/>
    </location>
</feature>
<dbReference type="Proteomes" id="UP000092666">
    <property type="component" value="Unassembled WGS sequence"/>
</dbReference>
<feature type="compositionally biased region" description="Basic and acidic residues" evidence="1">
    <location>
        <begin position="394"/>
        <end position="405"/>
    </location>
</feature>
<reference evidence="3" key="2">
    <citation type="submission" date="2013-12" db="EMBL/GenBank/DDBJ databases">
        <title>Evolution of pathogenesis and genome organization in the Tremellales.</title>
        <authorList>
            <person name="Cuomo C."/>
            <person name="Litvintseva A."/>
            <person name="Heitman J."/>
            <person name="Chen Y."/>
            <person name="Sun S."/>
            <person name="Springer D."/>
            <person name="Dromer F."/>
            <person name="Young S."/>
            <person name="Zeng Q."/>
            <person name="Chapman S."/>
            <person name="Gujja S."/>
            <person name="Saif S."/>
            <person name="Birren B."/>
        </authorList>
    </citation>
    <scope>NUCLEOTIDE SEQUENCE [LARGE SCALE GENOMIC DNA]</scope>
    <source>
        <strain evidence="3">BCC8398</strain>
    </source>
</reference>
<keyword evidence="3" id="KW-1185">Reference proteome</keyword>
<organism evidence="2 3">
    <name type="scientific">Kwoniella heveanensis BCC8398</name>
    <dbReference type="NCBI Taxonomy" id="1296120"/>
    <lineage>
        <taxon>Eukaryota</taxon>
        <taxon>Fungi</taxon>
        <taxon>Dikarya</taxon>
        <taxon>Basidiomycota</taxon>
        <taxon>Agaricomycotina</taxon>
        <taxon>Tremellomycetes</taxon>
        <taxon>Tremellales</taxon>
        <taxon>Cryptococcaceae</taxon>
        <taxon>Kwoniella</taxon>
    </lineage>
</organism>
<sequence>MFKDPSDTYNSDTLLTDDTKLTVTEASVFGEEKLPIQHLCASAMERTHELSKSIEEIEAIRMESILVISSGIGGSVNKMQLQRQAVANRGRTSSIGERQNQTQSKEVKSAGSRIEELEQDRLQLDELSNSLEMCANDETHSEAMFKGMERTKGTVESFLDQKSKELTSLASRLCPEDSALVESWIDLHRKRAEARASEALFVAVLGRKNTKRRGRPFTDMQQRELQGPKEYVALTKRTYSDSRAHLQEAFHSTYDEKSVGGLPTCVAGWTELWTSPQQQIGQVRLKTALLHPEGDEAHEKAEISQWAVYSVDGGASWAPVAGTIEADGEPFEAPNVNAWQLLDSRGVLPSEHASTTWMQDLDDYLPAPMKEASGESGGSSMPSTHADQMATDWRVTRKPGESRSG</sequence>
<accession>A0A1B9GRG4</accession>
<evidence type="ECO:0000313" key="2">
    <source>
        <dbReference type="EMBL" id="OCF33631.1"/>
    </source>
</evidence>
<evidence type="ECO:0000256" key="1">
    <source>
        <dbReference type="SAM" id="MobiDB-lite"/>
    </source>
</evidence>
<feature type="region of interest" description="Disordered" evidence="1">
    <location>
        <begin position="366"/>
        <end position="405"/>
    </location>
</feature>
<name>A0A1B9GRG4_9TREE</name>
<reference evidence="2 3" key="1">
    <citation type="submission" date="2013-07" db="EMBL/GenBank/DDBJ databases">
        <title>The Genome Sequence of Cryptococcus heveanensis BCC8398.</title>
        <authorList>
            <consortium name="The Broad Institute Genome Sequencing Platform"/>
            <person name="Cuomo C."/>
            <person name="Litvintseva A."/>
            <person name="Chen Y."/>
            <person name="Heitman J."/>
            <person name="Sun S."/>
            <person name="Springer D."/>
            <person name="Dromer F."/>
            <person name="Young S.K."/>
            <person name="Zeng Q."/>
            <person name="Gargeya S."/>
            <person name="Fitzgerald M."/>
            <person name="Abouelleil A."/>
            <person name="Alvarado L."/>
            <person name="Berlin A.M."/>
            <person name="Chapman S.B."/>
            <person name="Dewar J."/>
            <person name="Goldberg J."/>
            <person name="Griggs A."/>
            <person name="Gujja S."/>
            <person name="Hansen M."/>
            <person name="Howarth C."/>
            <person name="Imamovic A."/>
            <person name="Larimer J."/>
            <person name="McCowan C."/>
            <person name="Murphy C."/>
            <person name="Pearson M."/>
            <person name="Priest M."/>
            <person name="Roberts A."/>
            <person name="Saif S."/>
            <person name="Shea T."/>
            <person name="Sykes S."/>
            <person name="Wortman J."/>
            <person name="Nusbaum C."/>
            <person name="Birren B."/>
        </authorList>
    </citation>
    <scope>NUCLEOTIDE SEQUENCE [LARGE SCALE GENOMIC DNA]</scope>
    <source>
        <strain evidence="2 3">BCC8398</strain>
    </source>
</reference>
<gene>
    <name evidence="2" type="ORF">I316_04705</name>
</gene>
<protein>
    <submittedName>
        <fullName evidence="2">Uncharacterized protein</fullName>
    </submittedName>
</protein>
<dbReference type="EMBL" id="KI669504">
    <property type="protein sequence ID" value="OCF33631.1"/>
    <property type="molecule type" value="Genomic_DNA"/>
</dbReference>
<dbReference type="AlphaFoldDB" id="A0A1B9GRG4"/>